<proteinExistence type="predicted"/>
<evidence type="ECO:0000313" key="3">
    <source>
        <dbReference type="Proteomes" id="UP001345963"/>
    </source>
</evidence>
<protein>
    <submittedName>
        <fullName evidence="2">Uncharacterized protein</fullName>
    </submittedName>
</protein>
<comment type="caution">
    <text evidence="2">The sequence shown here is derived from an EMBL/GenBank/DDBJ whole genome shotgun (WGS) entry which is preliminary data.</text>
</comment>
<keyword evidence="3" id="KW-1185">Reference proteome</keyword>
<dbReference type="EMBL" id="JAHUTI010081977">
    <property type="protein sequence ID" value="MED6259029.1"/>
    <property type="molecule type" value="Genomic_DNA"/>
</dbReference>
<gene>
    <name evidence="2" type="ORF">ATANTOWER_015937</name>
</gene>
<feature type="region of interest" description="Disordered" evidence="1">
    <location>
        <begin position="1"/>
        <end position="82"/>
    </location>
</feature>
<feature type="compositionally biased region" description="Polar residues" evidence="1">
    <location>
        <begin position="13"/>
        <end position="28"/>
    </location>
</feature>
<feature type="compositionally biased region" description="Polar residues" evidence="1">
    <location>
        <begin position="56"/>
        <end position="76"/>
    </location>
</feature>
<dbReference type="Proteomes" id="UP001345963">
    <property type="component" value="Unassembled WGS sequence"/>
</dbReference>
<evidence type="ECO:0000313" key="2">
    <source>
        <dbReference type="EMBL" id="MED6259029.1"/>
    </source>
</evidence>
<reference evidence="2 3" key="1">
    <citation type="submission" date="2021-07" db="EMBL/GenBank/DDBJ databases">
        <authorList>
            <person name="Palmer J.M."/>
        </authorList>
    </citation>
    <scope>NUCLEOTIDE SEQUENCE [LARGE SCALE GENOMIC DNA]</scope>
    <source>
        <strain evidence="2 3">AT_MEX2019</strain>
        <tissue evidence="2">Muscle</tissue>
    </source>
</reference>
<name>A0ABU7CBR6_9TELE</name>
<evidence type="ECO:0000256" key="1">
    <source>
        <dbReference type="SAM" id="MobiDB-lite"/>
    </source>
</evidence>
<sequence>MPTVLKTGGLPPSTKSGTAAQITQTPSHGGTRDPGPNRRTRSEGSGDWLWLPVPRTPSQLHNNCSPATGLLSQRLASQEGKT</sequence>
<accession>A0ABU7CBR6</accession>
<organism evidence="2 3">
    <name type="scientific">Ataeniobius toweri</name>
    <dbReference type="NCBI Taxonomy" id="208326"/>
    <lineage>
        <taxon>Eukaryota</taxon>
        <taxon>Metazoa</taxon>
        <taxon>Chordata</taxon>
        <taxon>Craniata</taxon>
        <taxon>Vertebrata</taxon>
        <taxon>Euteleostomi</taxon>
        <taxon>Actinopterygii</taxon>
        <taxon>Neopterygii</taxon>
        <taxon>Teleostei</taxon>
        <taxon>Neoteleostei</taxon>
        <taxon>Acanthomorphata</taxon>
        <taxon>Ovalentaria</taxon>
        <taxon>Atherinomorphae</taxon>
        <taxon>Cyprinodontiformes</taxon>
        <taxon>Goodeidae</taxon>
        <taxon>Ataeniobius</taxon>
    </lineage>
</organism>